<proteinExistence type="predicted"/>
<reference evidence="11 12" key="1">
    <citation type="submission" date="2019-06" db="EMBL/GenBank/DDBJ databases">
        <title>Sequencing the genomes of 1000 actinobacteria strains.</title>
        <authorList>
            <person name="Klenk H.-P."/>
        </authorList>
    </citation>
    <scope>NUCLEOTIDE SEQUENCE [LARGE SCALE GENOMIC DNA]</scope>
    <source>
        <strain evidence="11 12">DSM 45928</strain>
    </source>
</reference>
<keyword evidence="4" id="KW-0808">Transferase</keyword>
<dbReference type="Proteomes" id="UP000317043">
    <property type="component" value="Unassembled WGS sequence"/>
</dbReference>
<feature type="transmembrane region" description="Helical" evidence="9">
    <location>
        <begin position="140"/>
        <end position="161"/>
    </location>
</feature>
<evidence type="ECO:0000256" key="5">
    <source>
        <dbReference type="ARBA" id="ARBA00022741"/>
    </source>
</evidence>
<accession>A0A543AW20</accession>
<comment type="catalytic activity">
    <reaction evidence="1">
        <text>ATP + protein L-histidine = ADP + protein N-phospho-L-histidine.</text>
        <dbReference type="EC" id="2.7.13.3"/>
    </reaction>
</comment>
<evidence type="ECO:0000256" key="1">
    <source>
        <dbReference type="ARBA" id="ARBA00000085"/>
    </source>
</evidence>
<dbReference type="SUPFAM" id="SSF55874">
    <property type="entry name" value="ATPase domain of HSP90 chaperone/DNA topoisomerase II/histidine kinase"/>
    <property type="match status" value="1"/>
</dbReference>
<keyword evidence="7" id="KW-0067">ATP-binding</keyword>
<keyword evidence="9" id="KW-1133">Transmembrane helix</keyword>
<dbReference type="AlphaFoldDB" id="A0A543AW20"/>
<evidence type="ECO:0000259" key="10">
    <source>
        <dbReference type="Pfam" id="PF07730"/>
    </source>
</evidence>
<keyword evidence="9" id="KW-0812">Transmembrane</keyword>
<evidence type="ECO:0000256" key="3">
    <source>
        <dbReference type="ARBA" id="ARBA00022553"/>
    </source>
</evidence>
<gene>
    <name evidence="11" type="ORF">FB566_2296</name>
</gene>
<evidence type="ECO:0000256" key="2">
    <source>
        <dbReference type="ARBA" id="ARBA00012438"/>
    </source>
</evidence>
<dbReference type="OrthoDB" id="227596at2"/>
<keyword evidence="5" id="KW-0547">Nucleotide-binding</keyword>
<keyword evidence="12" id="KW-1185">Reference proteome</keyword>
<dbReference type="Gene3D" id="1.20.5.1930">
    <property type="match status" value="1"/>
</dbReference>
<dbReference type="InterPro" id="IPR036890">
    <property type="entry name" value="HATPase_C_sf"/>
</dbReference>
<keyword evidence="3" id="KW-0597">Phosphoprotein</keyword>
<comment type="caution">
    <text evidence="11">The sequence shown here is derived from an EMBL/GenBank/DDBJ whole genome shotgun (WGS) entry which is preliminary data.</text>
</comment>
<feature type="domain" description="Signal transduction histidine kinase subgroup 3 dimerisation and phosphoacceptor" evidence="10">
    <location>
        <begin position="180"/>
        <end position="243"/>
    </location>
</feature>
<dbReference type="GO" id="GO:0046983">
    <property type="term" value="F:protein dimerization activity"/>
    <property type="evidence" value="ECO:0007669"/>
    <property type="project" value="InterPro"/>
</dbReference>
<dbReference type="Pfam" id="PF07730">
    <property type="entry name" value="HisKA_3"/>
    <property type="match status" value="1"/>
</dbReference>
<dbReference type="InterPro" id="IPR050482">
    <property type="entry name" value="Sensor_HK_TwoCompSys"/>
</dbReference>
<dbReference type="Gene3D" id="3.30.565.10">
    <property type="entry name" value="Histidine kinase-like ATPase, C-terminal domain"/>
    <property type="match status" value="1"/>
</dbReference>
<feature type="transmembrane region" description="Helical" evidence="9">
    <location>
        <begin position="83"/>
        <end position="100"/>
    </location>
</feature>
<evidence type="ECO:0000313" key="12">
    <source>
        <dbReference type="Proteomes" id="UP000317043"/>
    </source>
</evidence>
<dbReference type="GO" id="GO:0005524">
    <property type="term" value="F:ATP binding"/>
    <property type="evidence" value="ECO:0007669"/>
    <property type="project" value="UniProtKB-KW"/>
</dbReference>
<protein>
    <recommendedName>
        <fullName evidence="2">histidine kinase</fullName>
        <ecNumber evidence="2">2.7.13.3</ecNumber>
    </recommendedName>
</protein>
<evidence type="ECO:0000256" key="8">
    <source>
        <dbReference type="ARBA" id="ARBA00023012"/>
    </source>
</evidence>
<feature type="transmembrane region" description="Helical" evidence="9">
    <location>
        <begin position="33"/>
        <end position="50"/>
    </location>
</feature>
<dbReference type="CDD" id="cd16917">
    <property type="entry name" value="HATPase_UhpB-NarQ-NarX-like"/>
    <property type="match status" value="1"/>
</dbReference>
<keyword evidence="6 11" id="KW-0418">Kinase</keyword>
<feature type="transmembrane region" description="Helical" evidence="9">
    <location>
        <begin position="57"/>
        <end position="77"/>
    </location>
</feature>
<evidence type="ECO:0000256" key="9">
    <source>
        <dbReference type="SAM" id="Phobius"/>
    </source>
</evidence>
<dbReference type="GO" id="GO:0016020">
    <property type="term" value="C:membrane"/>
    <property type="evidence" value="ECO:0007669"/>
    <property type="project" value="InterPro"/>
</dbReference>
<evidence type="ECO:0000313" key="11">
    <source>
        <dbReference type="EMBL" id="TQL76759.1"/>
    </source>
</evidence>
<keyword evidence="8" id="KW-0902">Two-component regulatory system</keyword>
<organism evidence="11 12">
    <name type="scientific">Stackebrandtia endophytica</name>
    <dbReference type="NCBI Taxonomy" id="1496996"/>
    <lineage>
        <taxon>Bacteria</taxon>
        <taxon>Bacillati</taxon>
        <taxon>Actinomycetota</taxon>
        <taxon>Actinomycetes</taxon>
        <taxon>Glycomycetales</taxon>
        <taxon>Glycomycetaceae</taxon>
        <taxon>Stackebrandtia</taxon>
    </lineage>
</organism>
<sequence>MSTLVDMWTWIRVGTGFLVVISGGWAVVDSFTVGWAAVPAVFACLALAVWDRPRRNVITLAVAALVSTVVSVGYDGVASNRAALWWFVETVLLLVVLHLASRRATTMVEYAVIAAGAGALFATPFRLGPLMDPPAPEDELILLGLLWLAMAAMAIAVGRFLHRVRRRSELAVATARRSQRLALARDLHDFVAHDVNGMVVQAQAAQFVAASDPQQALAALARIEAAGLRALSSLDRTVVLLQEHHDRLRDAAADFADIETLVRRFTESSGSRIGLDIDPDLRSLRPAEAVTAAAHRVVVESLSNIRRHAPSAADITVRLRHRKPDLHIEVVNDLPDAEVHTRPAGGRGLLGLTEHVANLGGTIDAGPGARGWRVTAVIPL</sequence>
<evidence type="ECO:0000256" key="6">
    <source>
        <dbReference type="ARBA" id="ARBA00022777"/>
    </source>
</evidence>
<dbReference type="EMBL" id="VFOW01000001">
    <property type="protein sequence ID" value="TQL76759.1"/>
    <property type="molecule type" value="Genomic_DNA"/>
</dbReference>
<keyword evidence="9" id="KW-0472">Membrane</keyword>
<dbReference type="InterPro" id="IPR011712">
    <property type="entry name" value="Sig_transdc_His_kin_sub3_dim/P"/>
</dbReference>
<dbReference type="EC" id="2.7.13.3" evidence="2"/>
<dbReference type="GO" id="GO:0000155">
    <property type="term" value="F:phosphorelay sensor kinase activity"/>
    <property type="evidence" value="ECO:0007669"/>
    <property type="project" value="InterPro"/>
</dbReference>
<name>A0A543AW20_9ACTN</name>
<feature type="transmembrane region" description="Helical" evidence="9">
    <location>
        <begin position="7"/>
        <end position="27"/>
    </location>
</feature>
<dbReference type="PANTHER" id="PTHR24421">
    <property type="entry name" value="NITRATE/NITRITE SENSOR PROTEIN NARX-RELATED"/>
    <property type="match status" value="1"/>
</dbReference>
<evidence type="ECO:0000256" key="7">
    <source>
        <dbReference type="ARBA" id="ARBA00022840"/>
    </source>
</evidence>
<dbReference type="PANTHER" id="PTHR24421:SF10">
    <property type="entry name" value="NITRATE_NITRITE SENSOR PROTEIN NARQ"/>
    <property type="match status" value="1"/>
</dbReference>
<dbReference type="InParanoid" id="A0A543AW20"/>
<feature type="transmembrane region" description="Helical" evidence="9">
    <location>
        <begin position="107"/>
        <end position="128"/>
    </location>
</feature>
<evidence type="ECO:0000256" key="4">
    <source>
        <dbReference type="ARBA" id="ARBA00022679"/>
    </source>
</evidence>